<dbReference type="EMBL" id="AMFJ01000012">
    <property type="protein sequence ID" value="EKE30304.1"/>
    <property type="molecule type" value="Genomic_DNA"/>
</dbReference>
<proteinExistence type="predicted"/>
<dbReference type="Pfam" id="PF06224">
    <property type="entry name" value="AlkZ-like"/>
    <property type="match status" value="1"/>
</dbReference>
<protein>
    <submittedName>
        <fullName evidence="1">Uncharacterized protein</fullName>
    </submittedName>
</protein>
<name>K2GIM2_9BACT</name>
<evidence type="ECO:0000313" key="1">
    <source>
        <dbReference type="EMBL" id="EKE30304.1"/>
    </source>
</evidence>
<accession>K2GIM2</accession>
<organism evidence="1">
    <name type="scientific">uncultured bacterium</name>
    <name type="common">gcode 4</name>
    <dbReference type="NCBI Taxonomy" id="1234023"/>
    <lineage>
        <taxon>Bacteria</taxon>
        <taxon>environmental samples</taxon>
    </lineage>
</organism>
<dbReference type="PANTHER" id="PTHR38479:SF2">
    <property type="entry name" value="WINGED HELIX DNA-BINDING DOMAIN-CONTAINING PROTEIN"/>
    <property type="match status" value="1"/>
</dbReference>
<dbReference type="PANTHER" id="PTHR38479">
    <property type="entry name" value="LMO0824 PROTEIN"/>
    <property type="match status" value="1"/>
</dbReference>
<dbReference type="InterPro" id="IPR009351">
    <property type="entry name" value="AlkZ-like"/>
</dbReference>
<sequence length="356" mass="44004">METFLKIRLESHLLNNYAFSSPEEIVKHFWCMQAQDIPQALWAVGSRIEHPKKELIRNALVEWKIIRSWPMRWTIHFVNPKNIHWMLELCASKTLPWFAKRRAFLWISDKDAEKALSVMRERLHWWRALTRKELWNVLKESWIMMQTQWTYHLACYAATRWLICFWPPTDKEETFVLLDEWAPKKDELSPDEQLYELAKMYVTWHWPATAEDLAWWCWLWMTQCRKAISLIRDECEVLTHNLKEYLYYPTANHNTPKDEVRLLWWFDEYFLWYKDRRPVADIVHHPELFTINWIFFPLVIRWWMVIWSWKRTFTKNKVSINISILEWYELKREDVEVECRRYADFYDLDEYSIQIL</sequence>
<comment type="caution">
    <text evidence="1">The sequence shown here is derived from an EMBL/GenBank/DDBJ whole genome shotgun (WGS) entry which is preliminary data.</text>
</comment>
<dbReference type="AlphaFoldDB" id="K2GIM2"/>
<gene>
    <name evidence="1" type="ORF">ACD_2C00012G0001</name>
</gene>
<reference evidence="1" key="1">
    <citation type="journal article" date="2012" name="Science">
        <title>Fermentation, hydrogen, and sulfur metabolism in multiple uncultivated bacterial phyla.</title>
        <authorList>
            <person name="Wrighton K.C."/>
            <person name="Thomas B.C."/>
            <person name="Sharon I."/>
            <person name="Miller C.S."/>
            <person name="Castelle C.J."/>
            <person name="VerBerkmoes N.C."/>
            <person name="Wilkins M.J."/>
            <person name="Hettich R.L."/>
            <person name="Lipton M.S."/>
            <person name="Williams K.H."/>
            <person name="Long P.E."/>
            <person name="Banfield J.F."/>
        </authorList>
    </citation>
    <scope>NUCLEOTIDE SEQUENCE [LARGE SCALE GENOMIC DNA]</scope>
</reference>